<keyword evidence="2" id="KW-1185">Reference proteome</keyword>
<gene>
    <name evidence="1" type="ORF">V7S43_012931</name>
</gene>
<protein>
    <submittedName>
        <fullName evidence="1">Uncharacterized protein</fullName>
    </submittedName>
</protein>
<sequence length="219" mass="24494">MKCASVDCSRPELTVTDPCVVCERGVHHLCSNDIYDSARCLSAFVAYQWKTVTSHALSLHAHREVFTATNAGAVGTEQNATSGAATNFDLVPSADNEKVSCGAPIPVSMDEANPPSTIYEKADKVVEEWLQYTVDWVAVAVLQSTHADNIQIMTKDDFTPLLLVRNGVVCWRVQAHVYILRWFRLALHVFRRLRPWLAFGWGKLLPMHFRSECFRLAAS</sequence>
<dbReference type="Proteomes" id="UP001632037">
    <property type="component" value="Unassembled WGS sequence"/>
</dbReference>
<comment type="caution">
    <text evidence="1">The sequence shown here is derived from an EMBL/GenBank/DDBJ whole genome shotgun (WGS) entry which is preliminary data.</text>
</comment>
<dbReference type="AlphaFoldDB" id="A0ABD3F5K2"/>
<name>A0ABD3F5K2_9STRA</name>
<evidence type="ECO:0000313" key="1">
    <source>
        <dbReference type="EMBL" id="KAL3662130.1"/>
    </source>
</evidence>
<proteinExistence type="predicted"/>
<dbReference type="EMBL" id="JBIMZQ010000033">
    <property type="protein sequence ID" value="KAL3662130.1"/>
    <property type="molecule type" value="Genomic_DNA"/>
</dbReference>
<evidence type="ECO:0000313" key="2">
    <source>
        <dbReference type="Proteomes" id="UP001632037"/>
    </source>
</evidence>
<accession>A0ABD3F5K2</accession>
<organism evidence="1 2">
    <name type="scientific">Phytophthora oleae</name>
    <dbReference type="NCBI Taxonomy" id="2107226"/>
    <lineage>
        <taxon>Eukaryota</taxon>
        <taxon>Sar</taxon>
        <taxon>Stramenopiles</taxon>
        <taxon>Oomycota</taxon>
        <taxon>Peronosporomycetes</taxon>
        <taxon>Peronosporales</taxon>
        <taxon>Peronosporaceae</taxon>
        <taxon>Phytophthora</taxon>
    </lineage>
</organism>
<reference evidence="1 2" key="1">
    <citation type="submission" date="2024-09" db="EMBL/GenBank/DDBJ databases">
        <title>Genome sequencing and assembly of Phytophthora oleae, isolate VK10A, causative agent of rot of olive drupes.</title>
        <authorList>
            <person name="Conti Taguali S."/>
            <person name="Riolo M."/>
            <person name="La Spada F."/>
            <person name="Cacciola S.O."/>
            <person name="Dionisio G."/>
        </authorList>
    </citation>
    <scope>NUCLEOTIDE SEQUENCE [LARGE SCALE GENOMIC DNA]</scope>
    <source>
        <strain evidence="1 2">VK10A</strain>
    </source>
</reference>